<gene>
    <name evidence="2" type="ORF">NCTC11190_01692</name>
</gene>
<feature type="transmembrane region" description="Helical" evidence="1">
    <location>
        <begin position="68"/>
        <end position="87"/>
    </location>
</feature>
<feature type="transmembrane region" description="Helical" evidence="1">
    <location>
        <begin position="29"/>
        <end position="47"/>
    </location>
</feature>
<reference evidence="2 3" key="1">
    <citation type="submission" date="2018-06" db="EMBL/GenBank/DDBJ databases">
        <authorList>
            <consortium name="Pathogen Informatics"/>
            <person name="Doyle S."/>
        </authorList>
    </citation>
    <scope>NUCLEOTIDE SEQUENCE [LARGE SCALE GENOMIC DNA]</scope>
    <source>
        <strain evidence="2 3">NCTC11190</strain>
    </source>
</reference>
<feature type="transmembrane region" description="Helical" evidence="1">
    <location>
        <begin position="107"/>
        <end position="139"/>
    </location>
</feature>
<sequence>MDSVLLLLTLLAVVKTVLTDSLLPRRWQGLSFGLLCAGFVWLCHPYAMEINKLQVENALSEQKALMNISLAVMLDLLLTFGTCWARIVPLRKTRWLRYMPSLLIFPALFYLQINLFFTFAGTSFTAVSVWLAVGIFVILAGGDFAARALLPSDEGRIELTLLTGMLIFALTICCTVFHPSAAVVSHSAPVDWRSMGLALSVVAVLFAAGYFAPRILKKLKKQHN</sequence>
<dbReference type="AlphaFoldDB" id="A0A379MS65"/>
<feature type="transmembrane region" description="Helical" evidence="1">
    <location>
        <begin position="192"/>
        <end position="212"/>
    </location>
</feature>
<dbReference type="STRING" id="880526.GCA_000427365_02127"/>
<evidence type="ECO:0000313" key="3">
    <source>
        <dbReference type="Proteomes" id="UP000255233"/>
    </source>
</evidence>
<dbReference type="RefSeq" id="WP_027291671.1">
    <property type="nucleotide sequence ID" value="NZ_DBEWVC010000022.1"/>
</dbReference>
<keyword evidence="1" id="KW-0812">Transmembrane</keyword>
<feature type="transmembrane region" description="Helical" evidence="1">
    <location>
        <begin position="159"/>
        <end position="180"/>
    </location>
</feature>
<dbReference type="Proteomes" id="UP000255233">
    <property type="component" value="Unassembled WGS sequence"/>
</dbReference>
<keyword evidence="3" id="KW-1185">Reference proteome</keyword>
<accession>A0A379MS65</accession>
<dbReference type="EMBL" id="UGVL01000001">
    <property type="protein sequence ID" value="SUE34468.1"/>
    <property type="molecule type" value="Genomic_DNA"/>
</dbReference>
<keyword evidence="1" id="KW-0472">Membrane</keyword>
<name>A0A379MS65_9BACT</name>
<keyword evidence="1" id="KW-1133">Transmembrane helix</keyword>
<protein>
    <submittedName>
        <fullName evidence="2">Uncharacterized protein</fullName>
    </submittedName>
</protein>
<proteinExistence type="predicted"/>
<evidence type="ECO:0000256" key="1">
    <source>
        <dbReference type="SAM" id="Phobius"/>
    </source>
</evidence>
<dbReference type="OrthoDB" id="1047589at2"/>
<evidence type="ECO:0000313" key="2">
    <source>
        <dbReference type="EMBL" id="SUE34468.1"/>
    </source>
</evidence>
<organism evidence="2 3">
    <name type="scientific">Rikenella microfusus</name>
    <dbReference type="NCBI Taxonomy" id="28139"/>
    <lineage>
        <taxon>Bacteria</taxon>
        <taxon>Pseudomonadati</taxon>
        <taxon>Bacteroidota</taxon>
        <taxon>Bacteroidia</taxon>
        <taxon>Bacteroidales</taxon>
        <taxon>Rikenellaceae</taxon>
        <taxon>Rikenella</taxon>
    </lineage>
</organism>